<organism evidence="1 2">
    <name type="scientific">Sphingorhabdus rigui</name>
    <dbReference type="NCBI Taxonomy" id="1282858"/>
    <lineage>
        <taxon>Bacteria</taxon>
        <taxon>Pseudomonadati</taxon>
        <taxon>Pseudomonadota</taxon>
        <taxon>Alphaproteobacteria</taxon>
        <taxon>Sphingomonadales</taxon>
        <taxon>Sphingomonadaceae</taxon>
        <taxon>Sphingorhabdus</taxon>
    </lineage>
</organism>
<dbReference type="Proteomes" id="UP000581447">
    <property type="component" value="Unassembled WGS sequence"/>
</dbReference>
<evidence type="ECO:0000313" key="2">
    <source>
        <dbReference type="Proteomes" id="UP000581447"/>
    </source>
</evidence>
<evidence type="ECO:0000313" key="1">
    <source>
        <dbReference type="EMBL" id="MBB3942400.1"/>
    </source>
</evidence>
<keyword evidence="2" id="KW-1185">Reference proteome</keyword>
<comment type="caution">
    <text evidence="1">The sequence shown here is derived from an EMBL/GenBank/DDBJ whole genome shotgun (WGS) entry which is preliminary data.</text>
</comment>
<dbReference type="AlphaFoldDB" id="A0A840B0F3"/>
<dbReference type="EMBL" id="JACIEA010000001">
    <property type="protein sequence ID" value="MBB3942400.1"/>
    <property type="molecule type" value="Genomic_DNA"/>
</dbReference>
<reference evidence="1 2" key="1">
    <citation type="submission" date="2020-08" db="EMBL/GenBank/DDBJ databases">
        <title>Genomic Encyclopedia of Type Strains, Phase IV (KMG-IV): sequencing the most valuable type-strain genomes for metagenomic binning, comparative biology and taxonomic classification.</title>
        <authorList>
            <person name="Goeker M."/>
        </authorList>
    </citation>
    <scope>NUCLEOTIDE SEQUENCE [LARGE SCALE GENOMIC DNA]</scope>
    <source>
        <strain evidence="1 2">DSM 29050</strain>
    </source>
</reference>
<dbReference type="RefSeq" id="WP_281370178.1">
    <property type="nucleotide sequence ID" value="NZ_BAABBG010000001.1"/>
</dbReference>
<accession>A0A840B0F3</accession>
<gene>
    <name evidence="1" type="ORF">GGR91_000622</name>
</gene>
<sequence length="42" mass="4647">MRMSPHTVSHIPADEGMQGTKLRYRAARAWTMGAKSRFNAAG</sequence>
<name>A0A840B0F3_9SPHN</name>
<protein>
    <submittedName>
        <fullName evidence="1">Uncharacterized protein</fullName>
    </submittedName>
</protein>
<proteinExistence type="predicted"/>